<proteinExistence type="predicted"/>
<feature type="transmembrane region" description="Helical" evidence="1">
    <location>
        <begin position="96"/>
        <end position="113"/>
    </location>
</feature>
<reference evidence="3 4" key="1">
    <citation type="submission" date="2021-05" db="EMBL/GenBank/DDBJ databases">
        <title>Roseococcus sp. XZZS9, whole genome shotgun sequencing project.</title>
        <authorList>
            <person name="Zhao G."/>
            <person name="Shen L."/>
        </authorList>
    </citation>
    <scope>NUCLEOTIDE SEQUENCE [LARGE SCALE GENOMIC DNA]</scope>
    <source>
        <strain evidence="3 4">XZZS9</strain>
    </source>
</reference>
<gene>
    <name evidence="3" type="ORF">KHU32_00985</name>
</gene>
<feature type="transmembrane region" description="Helical" evidence="1">
    <location>
        <begin position="156"/>
        <end position="175"/>
    </location>
</feature>
<protein>
    <submittedName>
        <fullName evidence="3">AzlC family ABC transporter permease</fullName>
    </submittedName>
</protein>
<evidence type="ECO:0000256" key="1">
    <source>
        <dbReference type="SAM" id="Phobius"/>
    </source>
</evidence>
<feature type="chain" id="PRO_5046622049" evidence="2">
    <location>
        <begin position="20"/>
        <end position="227"/>
    </location>
</feature>
<feature type="transmembrane region" description="Helical" evidence="1">
    <location>
        <begin position="195"/>
        <end position="219"/>
    </location>
</feature>
<keyword evidence="4" id="KW-1185">Reference proteome</keyword>
<keyword evidence="1" id="KW-1133">Transmembrane helix</keyword>
<dbReference type="InterPro" id="IPR011606">
    <property type="entry name" value="Brnchd-chn_aa_trnsp_permease"/>
</dbReference>
<evidence type="ECO:0000256" key="2">
    <source>
        <dbReference type="SAM" id="SignalP"/>
    </source>
</evidence>
<dbReference type="EMBL" id="JAHCDA010000001">
    <property type="protein sequence ID" value="MBS7809490.1"/>
    <property type="molecule type" value="Genomic_DNA"/>
</dbReference>
<keyword evidence="1" id="KW-0472">Membrane</keyword>
<keyword evidence="2" id="KW-0732">Signal</keyword>
<keyword evidence="1" id="KW-0812">Transmembrane</keyword>
<comment type="caution">
    <text evidence="3">The sequence shown here is derived from an EMBL/GenBank/DDBJ whole genome shotgun (WGS) entry which is preliminary data.</text>
</comment>
<accession>A0ABS5Q776</accession>
<sequence>MIFRSACREALGAPALAMAATFMAFGAAVQAAGLGMGWGLAAGQLVYGMPGQMVLLAAVGAPGGALPAVLGAVAANARFLPMAVALGPWLGPHVRLRFLAMPFIAVTPWAMAMRRLPDLPPADRLAWFLGFALTSWTVAGLSTWLGHLVAPVLDGWILAALLFVNPLYFGTILAGDTRFAPARRAVLCGAVATPLVLLLPASWALLGAGLVGGTVAFLWGQAKERRP</sequence>
<evidence type="ECO:0000313" key="3">
    <source>
        <dbReference type="EMBL" id="MBS7809490.1"/>
    </source>
</evidence>
<dbReference type="Pfam" id="PF03591">
    <property type="entry name" value="AzlC"/>
    <property type="match status" value="1"/>
</dbReference>
<evidence type="ECO:0000313" key="4">
    <source>
        <dbReference type="Proteomes" id="UP000766336"/>
    </source>
</evidence>
<organism evidence="3 4">
    <name type="scientific">Roseococcus pinisoli</name>
    <dbReference type="NCBI Taxonomy" id="2835040"/>
    <lineage>
        <taxon>Bacteria</taxon>
        <taxon>Pseudomonadati</taxon>
        <taxon>Pseudomonadota</taxon>
        <taxon>Alphaproteobacteria</taxon>
        <taxon>Acetobacterales</taxon>
        <taxon>Roseomonadaceae</taxon>
        <taxon>Roseococcus</taxon>
    </lineage>
</organism>
<feature type="transmembrane region" description="Helical" evidence="1">
    <location>
        <begin position="55"/>
        <end position="75"/>
    </location>
</feature>
<name>A0ABS5Q776_9PROT</name>
<dbReference type="RefSeq" id="WP_213668188.1">
    <property type="nucleotide sequence ID" value="NZ_JAHCDA010000001.1"/>
</dbReference>
<feature type="transmembrane region" description="Helical" evidence="1">
    <location>
        <begin position="125"/>
        <end position="144"/>
    </location>
</feature>
<feature type="signal peptide" evidence="2">
    <location>
        <begin position="1"/>
        <end position="19"/>
    </location>
</feature>
<dbReference type="Proteomes" id="UP000766336">
    <property type="component" value="Unassembled WGS sequence"/>
</dbReference>